<proteinExistence type="predicted"/>
<protein>
    <submittedName>
        <fullName evidence="2">Uncharacterized protein</fullName>
    </submittedName>
</protein>
<dbReference type="EMBL" id="JAGFBR010000012">
    <property type="protein sequence ID" value="KAH0457330.1"/>
    <property type="molecule type" value="Genomic_DNA"/>
</dbReference>
<reference evidence="2 3" key="1">
    <citation type="journal article" date="2021" name="Hortic Res">
        <title>Chromosome-scale assembly of the Dendrobium chrysotoxum genome enhances the understanding of orchid evolution.</title>
        <authorList>
            <person name="Zhang Y."/>
            <person name="Zhang G.Q."/>
            <person name="Zhang D."/>
            <person name="Liu X.D."/>
            <person name="Xu X.Y."/>
            <person name="Sun W.H."/>
            <person name="Yu X."/>
            <person name="Zhu X."/>
            <person name="Wang Z.W."/>
            <person name="Zhao X."/>
            <person name="Zhong W.Y."/>
            <person name="Chen H."/>
            <person name="Yin W.L."/>
            <person name="Huang T."/>
            <person name="Niu S.C."/>
            <person name="Liu Z.J."/>
        </authorList>
    </citation>
    <scope>NUCLEOTIDE SEQUENCE [LARGE SCALE GENOMIC DNA]</scope>
    <source>
        <strain evidence="2">Lindl</strain>
    </source>
</reference>
<accession>A0AAV7GMC9</accession>
<keyword evidence="3" id="KW-1185">Reference proteome</keyword>
<gene>
    <name evidence="2" type="ORF">IEQ34_012645</name>
</gene>
<sequence>MKPSRDSMASASSELRRAAKPWGIKENFCITYYKVNYATGPSPVTFKCLINGSRSRDSILAVHPDHSLFAPDLSHIYGLCHSRKTINSPSFLLRGDPSQEEKKIRRREEKPRREQLLLDHRRNSAGTPPELRRNSTEAPPGARGTPELCPTQEQRRNSVRRRNSTRRLSDAGFLSK</sequence>
<evidence type="ECO:0000313" key="2">
    <source>
        <dbReference type="EMBL" id="KAH0457330.1"/>
    </source>
</evidence>
<dbReference type="AlphaFoldDB" id="A0AAV7GMC9"/>
<feature type="compositionally biased region" description="Basic and acidic residues" evidence="1">
    <location>
        <begin position="97"/>
        <end position="122"/>
    </location>
</feature>
<name>A0AAV7GMC9_DENCH</name>
<evidence type="ECO:0000256" key="1">
    <source>
        <dbReference type="SAM" id="MobiDB-lite"/>
    </source>
</evidence>
<feature type="region of interest" description="Disordered" evidence="1">
    <location>
        <begin position="88"/>
        <end position="176"/>
    </location>
</feature>
<dbReference type="Proteomes" id="UP000775213">
    <property type="component" value="Unassembled WGS sequence"/>
</dbReference>
<evidence type="ECO:0000313" key="3">
    <source>
        <dbReference type="Proteomes" id="UP000775213"/>
    </source>
</evidence>
<comment type="caution">
    <text evidence="2">The sequence shown here is derived from an EMBL/GenBank/DDBJ whole genome shotgun (WGS) entry which is preliminary data.</text>
</comment>
<organism evidence="2 3">
    <name type="scientific">Dendrobium chrysotoxum</name>
    <name type="common">Orchid</name>
    <dbReference type="NCBI Taxonomy" id="161865"/>
    <lineage>
        <taxon>Eukaryota</taxon>
        <taxon>Viridiplantae</taxon>
        <taxon>Streptophyta</taxon>
        <taxon>Embryophyta</taxon>
        <taxon>Tracheophyta</taxon>
        <taxon>Spermatophyta</taxon>
        <taxon>Magnoliopsida</taxon>
        <taxon>Liliopsida</taxon>
        <taxon>Asparagales</taxon>
        <taxon>Orchidaceae</taxon>
        <taxon>Epidendroideae</taxon>
        <taxon>Malaxideae</taxon>
        <taxon>Dendrobiinae</taxon>
        <taxon>Dendrobium</taxon>
    </lineage>
</organism>